<keyword evidence="8" id="KW-1185">Reference proteome</keyword>
<dbReference type="Proteomes" id="UP000694580">
    <property type="component" value="Chromosome 17"/>
</dbReference>
<keyword evidence="2" id="KW-0963">Cytoplasm</keyword>
<evidence type="ECO:0000259" key="6">
    <source>
        <dbReference type="Pfam" id="PF15259"/>
    </source>
</evidence>
<feature type="compositionally biased region" description="Polar residues" evidence="5">
    <location>
        <begin position="303"/>
        <end position="336"/>
    </location>
</feature>
<organism evidence="7 8">
    <name type="scientific">Denticeps clupeoides</name>
    <name type="common">denticle herring</name>
    <dbReference type="NCBI Taxonomy" id="299321"/>
    <lineage>
        <taxon>Eukaryota</taxon>
        <taxon>Metazoa</taxon>
        <taxon>Chordata</taxon>
        <taxon>Craniata</taxon>
        <taxon>Vertebrata</taxon>
        <taxon>Euteleostomi</taxon>
        <taxon>Actinopterygii</taxon>
        <taxon>Neopterygii</taxon>
        <taxon>Teleostei</taxon>
        <taxon>Clupei</taxon>
        <taxon>Clupeiformes</taxon>
        <taxon>Denticipitoidei</taxon>
        <taxon>Denticipitidae</taxon>
        <taxon>Denticeps</taxon>
    </lineage>
</organism>
<evidence type="ECO:0000256" key="3">
    <source>
        <dbReference type="ARBA" id="ARBA00022553"/>
    </source>
</evidence>
<evidence type="ECO:0000256" key="2">
    <source>
        <dbReference type="ARBA" id="ARBA00022490"/>
    </source>
</evidence>
<keyword evidence="3" id="KW-0597">Phosphoprotein</keyword>
<dbReference type="GO" id="GO:0008017">
    <property type="term" value="F:microtubule binding"/>
    <property type="evidence" value="ECO:0007669"/>
    <property type="project" value="TreeGrafter"/>
</dbReference>
<keyword evidence="4" id="KW-0206">Cytoskeleton</keyword>
<feature type="region of interest" description="Disordered" evidence="5">
    <location>
        <begin position="424"/>
        <end position="444"/>
    </location>
</feature>
<evidence type="ECO:0000256" key="1">
    <source>
        <dbReference type="ARBA" id="ARBA00004245"/>
    </source>
</evidence>
<feature type="compositionally biased region" description="Low complexity" evidence="5">
    <location>
        <begin position="278"/>
        <end position="294"/>
    </location>
</feature>
<comment type="subcellular location">
    <subcellularLocation>
        <location evidence="1">Cytoplasm</location>
        <location evidence="1">Cytoskeleton</location>
    </subcellularLocation>
</comment>
<dbReference type="InterPro" id="IPR032768">
    <property type="entry name" value="GTSE1_N"/>
</dbReference>
<reference evidence="7" key="2">
    <citation type="submission" date="2025-08" db="UniProtKB">
        <authorList>
            <consortium name="Ensembl"/>
        </authorList>
    </citation>
    <scope>IDENTIFICATION</scope>
</reference>
<feature type="compositionally biased region" description="Low complexity" evidence="5">
    <location>
        <begin position="178"/>
        <end position="199"/>
    </location>
</feature>
<dbReference type="GO" id="GO:0005881">
    <property type="term" value="C:cytoplasmic microtubule"/>
    <property type="evidence" value="ECO:0007669"/>
    <property type="project" value="TreeGrafter"/>
</dbReference>
<feature type="compositionally biased region" description="Low complexity" evidence="5">
    <location>
        <begin position="218"/>
        <end position="235"/>
    </location>
</feature>
<dbReference type="Ensembl" id="ENSDCDT00010031097.1">
    <property type="protein sequence ID" value="ENSDCDP00010025090.1"/>
    <property type="gene ID" value="ENSDCDG00010015973.1"/>
</dbReference>
<name>A0AAY4BVY1_9TELE</name>
<feature type="compositionally biased region" description="Polar residues" evidence="5">
    <location>
        <begin position="148"/>
        <end position="162"/>
    </location>
</feature>
<evidence type="ECO:0000256" key="4">
    <source>
        <dbReference type="ARBA" id="ARBA00023212"/>
    </source>
</evidence>
<proteinExistence type="predicted"/>
<dbReference type="PANTHER" id="PTHR21584:SF10">
    <property type="entry name" value="G2 AND S PHASE-EXPRESSED PROTEIN 1"/>
    <property type="match status" value="1"/>
</dbReference>
<protein>
    <recommendedName>
        <fullName evidence="6">G2 and S phase-expressed protein 1 N-terminal domain-containing protein</fullName>
    </recommendedName>
</protein>
<sequence length="468" mass="49641">MKPWGGPNVMCSLCSSKGDDEDENEVFLRPASQREKCLKDGVGSGLSQTEEPFEEISREAELLARQLATGLQDPKALEVSSANTNSQTEVMETFQTNLTAKQDLFSKPADVVLSPIKRETFCVQDSPMKQLPPAIQQRLMKAAGSVKSRISTSSPLRQTNAQPKVPLRGKAMLAKTRSTLPSKPTLPAPTKTAPAKAKTGLSDRSRFQLTVHKNPIRASSAEDLLSDSASVASDVSDSHLNTSLPVKRALQTGPRGPSSTKVPAVSGRRVVDRGRNTSSSSSSVSSINSSLSVSPTGKGKLNASLNSSGASMRAPSSVTKLPSSATSGQKQKQSLASRVPGATVGGRRSISAQGRRVSEAFLASTKSTPSKNPAPKPNPISACATPVRRTMERTISVPNMPANRSDSVAKGNPRLRALVIPTPLKHFKGTQPAEGTSPEAPRIMKPKRLAISCSLESLAPPDPLCWRD</sequence>
<dbReference type="AlphaFoldDB" id="A0AAY4BVY1"/>
<feature type="region of interest" description="Disordered" evidence="5">
    <location>
        <begin position="140"/>
        <end position="356"/>
    </location>
</feature>
<evidence type="ECO:0000313" key="7">
    <source>
        <dbReference type="Ensembl" id="ENSDCDP00010025090.1"/>
    </source>
</evidence>
<dbReference type="Pfam" id="PF15259">
    <property type="entry name" value="GTSE1_N"/>
    <property type="match status" value="1"/>
</dbReference>
<gene>
    <name evidence="7" type="primary">GTSE1</name>
</gene>
<dbReference type="PANTHER" id="PTHR21584">
    <property type="entry name" value="DIFFERENTIAL DISPLAY AND ACTIVATED BY P53 DDA3 /G2 S PHASE EXPRESSED 1"/>
    <property type="match status" value="1"/>
</dbReference>
<dbReference type="GeneTree" id="ENSGT00940000174622"/>
<feature type="region of interest" description="Disordered" evidence="5">
    <location>
        <begin position="363"/>
        <end position="382"/>
    </location>
</feature>
<reference evidence="7 8" key="1">
    <citation type="submission" date="2020-06" db="EMBL/GenBank/DDBJ databases">
        <authorList>
            <consortium name="Wellcome Sanger Institute Data Sharing"/>
        </authorList>
    </citation>
    <scope>NUCLEOTIDE SEQUENCE [LARGE SCALE GENOMIC DNA]</scope>
</reference>
<evidence type="ECO:0000313" key="8">
    <source>
        <dbReference type="Proteomes" id="UP000694580"/>
    </source>
</evidence>
<reference evidence="7" key="3">
    <citation type="submission" date="2025-09" db="UniProtKB">
        <authorList>
            <consortium name="Ensembl"/>
        </authorList>
    </citation>
    <scope>IDENTIFICATION</scope>
</reference>
<dbReference type="InterPro" id="IPR026657">
    <property type="entry name" value="DDA3/GTSE-1"/>
</dbReference>
<feature type="domain" description="G2 and S phase-expressed protein 1 N-terminal" evidence="6">
    <location>
        <begin position="12"/>
        <end position="126"/>
    </location>
</feature>
<evidence type="ECO:0000256" key="5">
    <source>
        <dbReference type="SAM" id="MobiDB-lite"/>
    </source>
</evidence>
<accession>A0AAY4BVY1</accession>